<dbReference type="AlphaFoldDB" id="A0A858U4S5"/>
<feature type="compositionally biased region" description="Basic and acidic residues" evidence="2">
    <location>
        <begin position="76"/>
        <end position="128"/>
    </location>
</feature>
<keyword evidence="3" id="KW-1133">Transmembrane helix</keyword>
<protein>
    <submittedName>
        <fullName evidence="7">Putative immunoglobulin-blocking virulence protein</fullName>
    </submittedName>
</protein>
<dbReference type="Pfam" id="PF26361">
    <property type="entry name" value="MIB_arm"/>
    <property type="match status" value="1"/>
</dbReference>
<dbReference type="InterPro" id="IPR030941">
    <property type="entry name" value="Predic_Ig_block"/>
</dbReference>
<dbReference type="InterPro" id="IPR058860">
    <property type="entry name" value="MIB_M2"/>
</dbReference>
<name>A0A858U4S5_9MOLU</name>
<evidence type="ECO:0000256" key="1">
    <source>
        <dbReference type="SAM" id="Coils"/>
    </source>
</evidence>
<dbReference type="InterPro" id="IPR058861">
    <property type="entry name" value="MIB_arm"/>
</dbReference>
<keyword evidence="1" id="KW-0175">Coiled coil</keyword>
<evidence type="ECO:0000259" key="4">
    <source>
        <dbReference type="Pfam" id="PF26360"/>
    </source>
</evidence>
<sequence length="794" mass="91239">MGILKKRKNKILLGVFAAVAASAVAVGVGLYILNSHSRNKLVSISSSSVAPNLINKNNLNISDADSSIVDRNLKEINKEQLPPKDNKPNQENNKIPETKPKEEKKPEKKEIIPNVEIEDKKEENKQPDDTTSDDIVDRIIDFNGVKIKIRVKKITRKIEPKYQHLANRDPYINNPLGKLISIEVTDELRQQNEANAQNAFKNKIPKNVLDQLNGYNEIQEKAIIRQNKTYYENLFEKYMLLFDAGDKVKPFLTKHGQEIYDEQIKGYYEKTIKELDAKLKIAEKNFEKHQKKFKGNDDPGFDAYSKEFQRLYDEIQEIKEQKKDAKNHKYIQLIKNLDYTKFKVTSSIQENLSKGFVIDANEPNVFVNENGELDSRAISPLLNDVIARNERDNTQKRIFGIPGHFGRTPNAVEEGSYEGWIKSDETYSPEFQFLNIQTDEGIKIEKLTKDPNSKLDTKIDSGYVVTIDASNPKGYRKTLEIIKELISHNKKITSYRIKNIGLVDKNQQFFEIFKALPEHLPQLELFFESTNTAALLALENKKIDELSIYTSGNSLSESWSLNPYAFRGVAWYNNLDYNVSREYNPNTKITSRVTFESIGFEESDYAPDLKRINDGLKIAYWIRNNEPVFQGSLGPGLDPDNNERNNSYPTGLDLTKVKSLKSLRGLQFKRNETDPENTKRRLRRLGLYNNGKVFSIDVDELNEAQFNILDTNPNLDPPSKIYFSNSFETRRINVTNLKNKQLTPEGRSNLRILLNFSKDNFKKDTKIEINMSDKTLVNDLAGFNITEYNAIELA</sequence>
<gene>
    <name evidence="7" type="ORF">HGG64_00860</name>
</gene>
<keyword evidence="8" id="KW-1185">Reference proteome</keyword>
<organism evidence="7 8">
    <name type="scientific">Mycoplasma phocoeninasale</name>
    <dbReference type="NCBI Taxonomy" id="2726117"/>
    <lineage>
        <taxon>Bacteria</taxon>
        <taxon>Bacillati</taxon>
        <taxon>Mycoplasmatota</taxon>
        <taxon>Mollicutes</taxon>
        <taxon>Mycoplasmataceae</taxon>
        <taxon>Mycoplasma</taxon>
    </lineage>
</organism>
<dbReference type="NCBIfam" id="TIGR04526">
    <property type="entry name" value="predic_Ig_block"/>
    <property type="match status" value="1"/>
</dbReference>
<feature type="domain" description="IgG-blocking virulence" evidence="4">
    <location>
        <begin position="385"/>
        <end position="585"/>
    </location>
</feature>
<dbReference type="NCBIfam" id="TIGR04524">
    <property type="entry name" value="mycoplas_M_dom"/>
    <property type="match status" value="1"/>
</dbReference>
<evidence type="ECO:0000313" key="8">
    <source>
        <dbReference type="Proteomes" id="UP000501728"/>
    </source>
</evidence>
<evidence type="ECO:0000259" key="5">
    <source>
        <dbReference type="Pfam" id="PF26361"/>
    </source>
</evidence>
<reference evidence="7 8" key="1">
    <citation type="submission" date="2020-04" db="EMBL/GenBank/DDBJ databases">
        <title>Novel Mycoplasma species detected in Phocoena phocoena (harbor porpoise) from the USA.</title>
        <authorList>
            <person name="Volokhov D.V."/>
        </authorList>
    </citation>
    <scope>NUCLEOTIDE SEQUENCE [LARGE SCALE GENOMIC DNA]</scope>
    <source>
        <strain evidence="7 8">C264-NAS</strain>
    </source>
</reference>
<keyword evidence="3" id="KW-0812">Transmembrane</keyword>
<evidence type="ECO:0000256" key="2">
    <source>
        <dbReference type="SAM" id="MobiDB-lite"/>
    </source>
</evidence>
<dbReference type="KEGG" id="mphn:HGG64_00860"/>
<evidence type="ECO:0000313" key="7">
    <source>
        <dbReference type="EMBL" id="QJG66265.1"/>
    </source>
</evidence>
<proteinExistence type="predicted"/>
<keyword evidence="3" id="KW-0472">Membrane</keyword>
<feature type="region of interest" description="Disordered" evidence="2">
    <location>
        <begin position="632"/>
        <end position="652"/>
    </location>
</feature>
<evidence type="ECO:0000256" key="3">
    <source>
        <dbReference type="SAM" id="Phobius"/>
    </source>
</evidence>
<dbReference type="Pfam" id="PF26364">
    <property type="entry name" value="MIB_M2"/>
    <property type="match status" value="1"/>
</dbReference>
<dbReference type="RefSeq" id="WP_169580089.1">
    <property type="nucleotide sequence ID" value="NZ_CP051480.1"/>
</dbReference>
<dbReference type="Pfam" id="PF26360">
    <property type="entry name" value="MIB_M1"/>
    <property type="match status" value="1"/>
</dbReference>
<feature type="region of interest" description="Disordered" evidence="2">
    <location>
        <begin position="76"/>
        <end position="133"/>
    </location>
</feature>
<feature type="transmembrane region" description="Helical" evidence="3">
    <location>
        <begin position="12"/>
        <end position="33"/>
    </location>
</feature>
<evidence type="ECO:0000259" key="6">
    <source>
        <dbReference type="Pfam" id="PF26364"/>
    </source>
</evidence>
<feature type="domain" description="Mycoplasma immunoglobulin binding protein arm" evidence="5">
    <location>
        <begin position="185"/>
        <end position="381"/>
    </location>
</feature>
<feature type="domain" description="Mycoplasma immunoglobulin binding protein M2" evidence="6">
    <location>
        <begin position="595"/>
        <end position="783"/>
    </location>
</feature>
<dbReference type="Proteomes" id="UP000501728">
    <property type="component" value="Chromosome"/>
</dbReference>
<dbReference type="InterPro" id="IPR030942">
    <property type="entry name" value="Mycoplas_M_dom"/>
</dbReference>
<dbReference type="EMBL" id="CP051480">
    <property type="protein sequence ID" value="QJG66265.1"/>
    <property type="molecule type" value="Genomic_DNA"/>
</dbReference>
<accession>A0A858U4S5</accession>
<feature type="coiled-coil region" evidence="1">
    <location>
        <begin position="272"/>
        <end position="328"/>
    </location>
</feature>